<dbReference type="PANTHER" id="PTHR11003:SF291">
    <property type="entry name" value="IP11374P"/>
    <property type="match status" value="1"/>
</dbReference>
<gene>
    <name evidence="9" type="primary">KCNK9_2</name>
    <name evidence="9" type="ORF">OS493_032442</name>
</gene>
<comment type="caution">
    <text evidence="9">The sequence shown here is derived from an EMBL/GenBank/DDBJ whole genome shotgun (WGS) entry which is preliminary data.</text>
</comment>
<dbReference type="InterPro" id="IPR013099">
    <property type="entry name" value="K_chnl_dom"/>
</dbReference>
<dbReference type="AlphaFoldDB" id="A0A9W9ZXF1"/>
<evidence type="ECO:0000256" key="1">
    <source>
        <dbReference type="ARBA" id="ARBA00004141"/>
    </source>
</evidence>
<keyword evidence="4" id="KW-1133">Transmembrane helix</keyword>
<evidence type="ECO:0000259" key="8">
    <source>
        <dbReference type="Pfam" id="PF07885"/>
    </source>
</evidence>
<evidence type="ECO:0000313" key="9">
    <source>
        <dbReference type="EMBL" id="KAJ7389285.1"/>
    </source>
</evidence>
<keyword evidence="10" id="KW-1185">Reference proteome</keyword>
<dbReference type="SUPFAM" id="SSF81324">
    <property type="entry name" value="Voltage-gated potassium channels"/>
    <property type="match status" value="1"/>
</dbReference>
<evidence type="ECO:0000256" key="5">
    <source>
        <dbReference type="ARBA" id="ARBA00023065"/>
    </source>
</evidence>
<dbReference type="EMBL" id="MU825436">
    <property type="protein sequence ID" value="KAJ7389285.1"/>
    <property type="molecule type" value="Genomic_DNA"/>
</dbReference>
<dbReference type="GO" id="GO:0022841">
    <property type="term" value="F:potassium ion leak channel activity"/>
    <property type="evidence" value="ECO:0007669"/>
    <property type="project" value="TreeGrafter"/>
</dbReference>
<dbReference type="InterPro" id="IPR003280">
    <property type="entry name" value="2pore_dom_K_chnl"/>
</dbReference>
<dbReference type="Proteomes" id="UP001163046">
    <property type="component" value="Unassembled WGS sequence"/>
</dbReference>
<evidence type="ECO:0000313" key="10">
    <source>
        <dbReference type="Proteomes" id="UP001163046"/>
    </source>
</evidence>
<dbReference type="GO" id="GO:0015271">
    <property type="term" value="F:outward rectifier potassium channel activity"/>
    <property type="evidence" value="ECO:0007669"/>
    <property type="project" value="TreeGrafter"/>
</dbReference>
<accession>A0A9W9ZXF1</accession>
<dbReference type="Pfam" id="PF07885">
    <property type="entry name" value="Ion_trans_2"/>
    <property type="match status" value="1"/>
</dbReference>
<comment type="subcellular location">
    <subcellularLocation>
        <location evidence="1">Membrane</location>
        <topology evidence="1">Multi-pass membrane protein</topology>
    </subcellularLocation>
</comment>
<evidence type="ECO:0000256" key="2">
    <source>
        <dbReference type="ARBA" id="ARBA00022448"/>
    </source>
</evidence>
<organism evidence="9 10">
    <name type="scientific">Desmophyllum pertusum</name>
    <dbReference type="NCBI Taxonomy" id="174260"/>
    <lineage>
        <taxon>Eukaryota</taxon>
        <taxon>Metazoa</taxon>
        <taxon>Cnidaria</taxon>
        <taxon>Anthozoa</taxon>
        <taxon>Hexacorallia</taxon>
        <taxon>Scleractinia</taxon>
        <taxon>Caryophylliina</taxon>
        <taxon>Caryophylliidae</taxon>
        <taxon>Desmophyllum</taxon>
    </lineage>
</organism>
<keyword evidence="3" id="KW-0812">Transmembrane</keyword>
<evidence type="ECO:0000256" key="6">
    <source>
        <dbReference type="ARBA" id="ARBA00023136"/>
    </source>
</evidence>
<evidence type="ECO:0000256" key="7">
    <source>
        <dbReference type="ARBA" id="ARBA00023303"/>
    </source>
</evidence>
<keyword evidence="2" id="KW-0813">Transport</keyword>
<dbReference type="OrthoDB" id="297496at2759"/>
<feature type="domain" description="Potassium channel" evidence="8">
    <location>
        <begin position="76"/>
        <end position="103"/>
    </location>
</feature>
<keyword evidence="5" id="KW-0406">Ion transport</keyword>
<protein>
    <submittedName>
        <fullName evidence="9">Potassium channel sub K member 9</fullName>
    </submittedName>
</protein>
<keyword evidence="6" id="KW-0472">Membrane</keyword>
<dbReference type="GO" id="GO:0005886">
    <property type="term" value="C:plasma membrane"/>
    <property type="evidence" value="ECO:0007669"/>
    <property type="project" value="TreeGrafter"/>
</dbReference>
<dbReference type="PANTHER" id="PTHR11003">
    <property type="entry name" value="POTASSIUM CHANNEL, SUBFAMILY K"/>
    <property type="match status" value="1"/>
</dbReference>
<evidence type="ECO:0000256" key="4">
    <source>
        <dbReference type="ARBA" id="ARBA00022989"/>
    </source>
</evidence>
<dbReference type="GO" id="GO:0030322">
    <property type="term" value="P:stabilization of membrane potential"/>
    <property type="evidence" value="ECO:0007669"/>
    <property type="project" value="TreeGrafter"/>
</dbReference>
<reference evidence="9" key="1">
    <citation type="submission" date="2023-01" db="EMBL/GenBank/DDBJ databases">
        <title>Genome assembly of the deep-sea coral Lophelia pertusa.</title>
        <authorList>
            <person name="Herrera S."/>
            <person name="Cordes E."/>
        </authorList>
    </citation>
    <scope>NUCLEOTIDE SEQUENCE</scope>
    <source>
        <strain evidence="9">USNM1676648</strain>
        <tissue evidence="9">Polyp</tissue>
    </source>
</reference>
<keyword evidence="7 9" id="KW-0407">Ion channel</keyword>
<evidence type="ECO:0000256" key="3">
    <source>
        <dbReference type="ARBA" id="ARBA00022692"/>
    </source>
</evidence>
<dbReference type="Gene3D" id="1.10.287.70">
    <property type="match status" value="1"/>
</dbReference>
<proteinExistence type="predicted"/>
<name>A0A9W9ZXF1_9CNID</name>
<sequence>MKTQNLRTILLTICCVSYLLVGAAIFSALEYDDDQEMRKNMTKLHNTLTKKYNISEEDIKKWLQYLDSKANIDADLYQWSFAGSVYFATTVITTIGYGHTVTQDGSRKDILYDIRSGRNTACFDNVSINRRTTQHVPSAHVSSSEEKIGNEEHRGLQHGQSSGALWVVVNGCNSLLWSVYFLLLREVDVFQVTVLLLHNCDYHWLW</sequence>